<protein>
    <submittedName>
        <fullName evidence="2">Uncharacterized protein</fullName>
    </submittedName>
</protein>
<sequence>MPKRLVPVALALILAGAVVTAFADGAPPVAVQERTLKLPKLPAGADMPGNLPRDGAIKMPFVTGGAPGVAKRINAAVWNEMLDGVPVPSAPGRTFTPPPGKETQGTSSLEFKAEFIPAFSPRLLSLALDGEGCGAYCENFAYTRLFDLRDGRLLSLGDLLTPDGFAEVGRRVDAGRRSAYRRQLRELEGAIKAAARRTKKDPNDDSADRVAMNKDCLESVDSQPSTPWWLLNEGFSLDGHGGMKVFRYRCSNHAGRALDDVGDITIPIPAAELAGLLTPYGLAVVRQQGDAPAPPARFDGRELHGRVGGAAITMKLEPLREGVDTQGWYAYDRYRAPIKLVVQLQGGQVVAVEQTASQGRFELTIGGGSLAGTWSDKDRHKELPAIVQ</sequence>
<feature type="signal peptide" evidence="1">
    <location>
        <begin position="1"/>
        <end position="23"/>
    </location>
</feature>
<keyword evidence="1" id="KW-0732">Signal</keyword>
<organism evidence="2 3">
    <name type="scientific">Scleromatobacter humisilvae</name>
    <dbReference type="NCBI Taxonomy" id="2897159"/>
    <lineage>
        <taxon>Bacteria</taxon>
        <taxon>Pseudomonadati</taxon>
        <taxon>Pseudomonadota</taxon>
        <taxon>Betaproteobacteria</taxon>
        <taxon>Burkholderiales</taxon>
        <taxon>Sphaerotilaceae</taxon>
        <taxon>Scleromatobacter</taxon>
    </lineage>
</organism>
<dbReference type="RefSeq" id="WP_275681013.1">
    <property type="nucleotide sequence ID" value="NZ_JAJLJH010000001.1"/>
</dbReference>
<feature type="chain" id="PRO_5040804459" evidence="1">
    <location>
        <begin position="24"/>
        <end position="388"/>
    </location>
</feature>
<dbReference type="AlphaFoldDB" id="A0A9X2C1H6"/>
<dbReference type="EMBL" id="JAJLJH010000001">
    <property type="protein sequence ID" value="MCK9684995.1"/>
    <property type="molecule type" value="Genomic_DNA"/>
</dbReference>
<evidence type="ECO:0000256" key="1">
    <source>
        <dbReference type="SAM" id="SignalP"/>
    </source>
</evidence>
<evidence type="ECO:0000313" key="3">
    <source>
        <dbReference type="Proteomes" id="UP001139353"/>
    </source>
</evidence>
<evidence type="ECO:0000313" key="2">
    <source>
        <dbReference type="EMBL" id="MCK9684995.1"/>
    </source>
</evidence>
<proteinExistence type="predicted"/>
<name>A0A9X2C1H6_9BURK</name>
<reference evidence="2" key="1">
    <citation type="submission" date="2021-11" db="EMBL/GenBank/DDBJ databases">
        <title>BS-T2-15 a new species belonging to the Comamonadaceae family isolated from the soil of a French oak forest.</title>
        <authorList>
            <person name="Mieszkin S."/>
            <person name="Alain K."/>
        </authorList>
    </citation>
    <scope>NUCLEOTIDE SEQUENCE</scope>
    <source>
        <strain evidence="2">BS-T2-15</strain>
    </source>
</reference>
<comment type="caution">
    <text evidence="2">The sequence shown here is derived from an EMBL/GenBank/DDBJ whole genome shotgun (WGS) entry which is preliminary data.</text>
</comment>
<gene>
    <name evidence="2" type="ORF">LPC04_04655</name>
</gene>
<dbReference type="Proteomes" id="UP001139353">
    <property type="component" value="Unassembled WGS sequence"/>
</dbReference>
<keyword evidence="3" id="KW-1185">Reference proteome</keyword>
<accession>A0A9X2C1H6</accession>